<dbReference type="PANTHER" id="PTHR24286:SF24">
    <property type="entry name" value="LANOSTEROL 14-ALPHA DEMETHYLASE"/>
    <property type="match status" value="1"/>
</dbReference>
<proteinExistence type="inferred from homology"/>
<comment type="caution">
    <text evidence="8">The sequence shown here is derived from an EMBL/GenBank/DDBJ whole genome shotgun (WGS) entry which is preliminary data.</text>
</comment>
<dbReference type="PRINTS" id="PR00359">
    <property type="entry name" value="BP450"/>
</dbReference>
<keyword evidence="4" id="KW-0479">Metal-binding</keyword>
<dbReference type="InterPro" id="IPR036396">
    <property type="entry name" value="Cyt_P450_sf"/>
</dbReference>
<dbReference type="Proteomes" id="UP000232453">
    <property type="component" value="Unassembled WGS sequence"/>
</dbReference>
<evidence type="ECO:0000256" key="5">
    <source>
        <dbReference type="ARBA" id="ARBA00023002"/>
    </source>
</evidence>
<dbReference type="Gene3D" id="1.10.630.10">
    <property type="entry name" value="Cytochrome P450"/>
    <property type="match status" value="1"/>
</dbReference>
<dbReference type="SMR" id="A0AA44UVI4"/>
<dbReference type="GO" id="GO:0016125">
    <property type="term" value="P:sterol metabolic process"/>
    <property type="evidence" value="ECO:0007669"/>
    <property type="project" value="TreeGrafter"/>
</dbReference>
<protein>
    <submittedName>
        <fullName evidence="8">Fatty-acid peroxygenase</fullName>
    </submittedName>
</protein>
<dbReference type="Pfam" id="PF00067">
    <property type="entry name" value="p450"/>
    <property type="match status" value="1"/>
</dbReference>
<evidence type="ECO:0000256" key="2">
    <source>
        <dbReference type="ARBA" id="ARBA00010617"/>
    </source>
</evidence>
<keyword evidence="5" id="KW-0560">Oxidoreductase</keyword>
<dbReference type="InterPro" id="IPR001128">
    <property type="entry name" value="Cyt_P450"/>
</dbReference>
<reference evidence="8 9" key="1">
    <citation type="submission" date="2017-11" db="EMBL/GenBank/DDBJ databases">
        <title>Sequencing the genomes of 1000 actinobacteria strains.</title>
        <authorList>
            <person name="Klenk H.-P."/>
        </authorList>
    </citation>
    <scope>NUCLEOTIDE SEQUENCE [LARGE SCALE GENOMIC DNA]</scope>
    <source>
        <strain evidence="8 9">DSM 44104</strain>
    </source>
</reference>
<evidence type="ECO:0000313" key="8">
    <source>
        <dbReference type="EMBL" id="PKB41325.1"/>
    </source>
</evidence>
<dbReference type="SUPFAM" id="SSF48264">
    <property type="entry name" value="Cytochrome P450"/>
    <property type="match status" value="1"/>
</dbReference>
<name>A0AA44UVI4_PSEA5</name>
<dbReference type="GO" id="GO:0005506">
    <property type="term" value="F:iron ion binding"/>
    <property type="evidence" value="ECO:0007669"/>
    <property type="project" value="InterPro"/>
</dbReference>
<dbReference type="CDD" id="cd11067">
    <property type="entry name" value="CYP152"/>
    <property type="match status" value="1"/>
</dbReference>
<dbReference type="GO" id="GO:0004497">
    <property type="term" value="F:monooxygenase activity"/>
    <property type="evidence" value="ECO:0007669"/>
    <property type="project" value="UniProtKB-KW"/>
</dbReference>
<dbReference type="GO" id="GO:0020037">
    <property type="term" value="F:heme binding"/>
    <property type="evidence" value="ECO:0007669"/>
    <property type="project" value="InterPro"/>
</dbReference>
<organism evidence="8 9">
    <name type="scientific">Pseudonocardia alni</name>
    <name type="common">Amycolata alni</name>
    <dbReference type="NCBI Taxonomy" id="33907"/>
    <lineage>
        <taxon>Bacteria</taxon>
        <taxon>Bacillati</taxon>
        <taxon>Actinomycetota</taxon>
        <taxon>Actinomycetes</taxon>
        <taxon>Pseudonocardiales</taxon>
        <taxon>Pseudonocardiaceae</taxon>
        <taxon>Pseudonocardia</taxon>
    </lineage>
</organism>
<dbReference type="EMBL" id="PHUJ01000002">
    <property type="protein sequence ID" value="PKB41325.1"/>
    <property type="molecule type" value="Genomic_DNA"/>
</dbReference>
<gene>
    <name evidence="8" type="ORF">ATL51_0288</name>
</gene>
<evidence type="ECO:0000256" key="1">
    <source>
        <dbReference type="ARBA" id="ARBA00001971"/>
    </source>
</evidence>
<comment type="cofactor">
    <cofactor evidence="1">
        <name>heme</name>
        <dbReference type="ChEBI" id="CHEBI:30413"/>
    </cofactor>
</comment>
<evidence type="ECO:0000256" key="3">
    <source>
        <dbReference type="ARBA" id="ARBA00022617"/>
    </source>
</evidence>
<evidence type="ECO:0000256" key="4">
    <source>
        <dbReference type="ARBA" id="ARBA00022723"/>
    </source>
</evidence>
<evidence type="ECO:0000256" key="6">
    <source>
        <dbReference type="ARBA" id="ARBA00023004"/>
    </source>
</evidence>
<evidence type="ECO:0000256" key="7">
    <source>
        <dbReference type="ARBA" id="ARBA00023033"/>
    </source>
</evidence>
<dbReference type="AlphaFoldDB" id="A0AA44UVI4"/>
<keyword evidence="7" id="KW-0503">Monooxygenase</keyword>
<keyword evidence="3" id="KW-0349">Heme</keyword>
<comment type="similarity">
    <text evidence="2">Belongs to the cytochrome P450 family.</text>
</comment>
<evidence type="ECO:0000313" key="9">
    <source>
        <dbReference type="Proteomes" id="UP000232453"/>
    </source>
</evidence>
<accession>A0AA44UVI4</accession>
<sequence>MQDVVRDQTLQLLRQGYRWAGGLRPDPPTAPWAVPTRLLGRRAVLIGGPAGVRRFYDPRLRRRGSLPAPLKLVLFGRDTVHGLDNAEHHHRKALYLRVLTADAVADLGRCAEQEWQAVTRRWAGGAPVRLFDEAVQVLGAAVLPWAGIPMASAELPRRARQLADIVDGFGTPGRPFARAALARARLGRWAAGLVRRARLGQIHPAPGTALHAVATARDLRGRPLPARVAGVALLNFVRPTVAAAWYVAFAGMALHEHPEWRHRLADTEPDQGAVAAFAQEVRRRYPFVPVLAAVAREDQDVLGVPVPRGGLVVLDVHGTDHDPTHWPDPDRFDPDRFLAGPVDPDTLVPQGGGDVATGHRCPGEDVVLTMIAVATRTLARLDYTLPPQDLEVDLSRVPTRPRSGVLLTPTAR</sequence>
<dbReference type="GO" id="GO:0016705">
    <property type="term" value="F:oxidoreductase activity, acting on paired donors, with incorporation or reduction of molecular oxygen"/>
    <property type="evidence" value="ECO:0007669"/>
    <property type="project" value="InterPro"/>
</dbReference>
<dbReference type="InterPro" id="IPR002397">
    <property type="entry name" value="Cyt_P450_B"/>
</dbReference>
<dbReference type="PANTHER" id="PTHR24286">
    <property type="entry name" value="CYTOCHROME P450 26"/>
    <property type="match status" value="1"/>
</dbReference>
<keyword evidence="6" id="KW-0408">Iron</keyword>